<proteinExistence type="predicted"/>
<protein>
    <submittedName>
        <fullName evidence="1">Uncharacterized protein</fullName>
    </submittedName>
</protein>
<accession>A0ACB7ISE3</accession>
<evidence type="ECO:0000313" key="1">
    <source>
        <dbReference type="EMBL" id="KAG9219981.1"/>
    </source>
</evidence>
<reference evidence="1 2" key="1">
    <citation type="journal article" date="2021" name="Appl. Environ. Microbiol.">
        <title>Genetic linkage and physical mapping for an oyster mushroom Pleurotus cornucopiae and QTL analysis for the trait cap color.</title>
        <authorList>
            <person name="Zhang Y."/>
            <person name="Gao W."/>
            <person name="Sonnenberg A."/>
            <person name="Chen Q."/>
            <person name="Zhang J."/>
            <person name="Huang C."/>
        </authorList>
    </citation>
    <scope>NUCLEOTIDE SEQUENCE [LARGE SCALE GENOMIC DNA]</scope>
    <source>
        <strain evidence="1">CCMSSC00406</strain>
    </source>
</reference>
<sequence>MPRAVKSNPRVRGAGVTRSTNHTIHPTLISAQVASHAARPLTRRSIRRSRKRGPSGSRPTCNPIAGTTHSFPTHDDSAGAKINSIRQTIKKPRLEDFETDSESEEEDGNDDKHDKVPLEQDIEALEHAHELEASDSSQDVAIASVNEENHSPSLNDNSTALNGAESNIPAYRTPEPHQGSDSIHQIATQPRNRHHGLLGERAGPPFDENIWKDWILTPLELRHSQAPCESEYNGFPDPGPLPPVPCAVRFDIVMRYPAKSLCMIGCARSDVSNGWVVTHSKTLIIENLEAVKFVEFIRYQANEIEITGNESEDTIRLRFDYPHTFEQTIFEHPWLLDFQRRYRSTYSLKSTLSEHDGGETLPRGTLTHNRSWNHRTQGDLSEDAGFIQRLELNERNKSDMEGEEVGKEVEQRKEEK</sequence>
<keyword evidence="2" id="KW-1185">Reference proteome</keyword>
<gene>
    <name evidence="1" type="ORF">CCMSSC00406_0006894</name>
</gene>
<comment type="caution">
    <text evidence="1">The sequence shown here is derived from an EMBL/GenBank/DDBJ whole genome shotgun (WGS) entry which is preliminary data.</text>
</comment>
<name>A0ACB7ISE3_PLECO</name>
<dbReference type="Proteomes" id="UP000824881">
    <property type="component" value="Unassembled WGS sequence"/>
</dbReference>
<evidence type="ECO:0000313" key="2">
    <source>
        <dbReference type="Proteomes" id="UP000824881"/>
    </source>
</evidence>
<organism evidence="1 2">
    <name type="scientific">Pleurotus cornucopiae</name>
    <name type="common">Cornucopia mushroom</name>
    <dbReference type="NCBI Taxonomy" id="5321"/>
    <lineage>
        <taxon>Eukaryota</taxon>
        <taxon>Fungi</taxon>
        <taxon>Dikarya</taxon>
        <taxon>Basidiomycota</taxon>
        <taxon>Agaricomycotina</taxon>
        <taxon>Agaricomycetes</taxon>
        <taxon>Agaricomycetidae</taxon>
        <taxon>Agaricales</taxon>
        <taxon>Pleurotineae</taxon>
        <taxon>Pleurotaceae</taxon>
        <taxon>Pleurotus</taxon>
    </lineage>
</organism>
<dbReference type="EMBL" id="WQMT02000008">
    <property type="protein sequence ID" value="KAG9219981.1"/>
    <property type="molecule type" value="Genomic_DNA"/>
</dbReference>